<evidence type="ECO:0000256" key="1">
    <source>
        <dbReference type="ARBA" id="ARBA00004123"/>
    </source>
</evidence>
<feature type="compositionally biased region" description="Basic and acidic residues" evidence="7">
    <location>
        <begin position="20"/>
        <end position="35"/>
    </location>
</feature>
<name>A0A7S4ABQ5_9STRA</name>
<keyword evidence="4" id="KW-0238">DNA-binding</keyword>
<dbReference type="GO" id="GO:0003677">
    <property type="term" value="F:DNA binding"/>
    <property type="evidence" value="ECO:0007669"/>
    <property type="project" value="UniProtKB-KW"/>
</dbReference>
<dbReference type="GO" id="GO:0005634">
    <property type="term" value="C:nucleus"/>
    <property type="evidence" value="ECO:0007669"/>
    <property type="project" value="UniProtKB-SubCell"/>
</dbReference>
<evidence type="ECO:0000313" key="9">
    <source>
        <dbReference type="EMBL" id="CAE0710073.1"/>
    </source>
</evidence>
<dbReference type="SUPFAM" id="SSF54447">
    <property type="entry name" value="ssDNA-binding transcriptional regulator domain"/>
    <property type="match status" value="1"/>
</dbReference>
<evidence type="ECO:0000256" key="7">
    <source>
        <dbReference type="SAM" id="MobiDB-lite"/>
    </source>
</evidence>
<keyword evidence="3" id="KW-0805">Transcription regulation</keyword>
<dbReference type="InterPro" id="IPR009044">
    <property type="entry name" value="ssDNA-bd_transcriptional_reg"/>
</dbReference>
<dbReference type="PANTHER" id="PTHR13215">
    <property type="entry name" value="RNA POLYMERASE II TRANSCRIPTIONAL COACTIVATOR"/>
    <property type="match status" value="1"/>
</dbReference>
<feature type="region of interest" description="Disordered" evidence="7">
    <location>
        <begin position="17"/>
        <end position="45"/>
    </location>
</feature>
<evidence type="ECO:0000256" key="3">
    <source>
        <dbReference type="ARBA" id="ARBA00023015"/>
    </source>
</evidence>
<dbReference type="InterPro" id="IPR045125">
    <property type="entry name" value="Sub1/Tcp4-like"/>
</dbReference>
<dbReference type="InterPro" id="IPR003173">
    <property type="entry name" value="PC4_C"/>
</dbReference>
<evidence type="ECO:0000256" key="2">
    <source>
        <dbReference type="ARBA" id="ARBA00009001"/>
    </source>
</evidence>
<dbReference type="AlphaFoldDB" id="A0A7S4ABQ5"/>
<sequence>MASDKKRKVDDYGLDFKGSAVKDESNDRPTPEAKGESPVLKNDDGDSFFELSSKRRCTVRSFKGNVLIDIREMYEKNGKALPGKKGISLNLEQYETLRDLIKDGHIEKEVGAL</sequence>
<evidence type="ECO:0000256" key="5">
    <source>
        <dbReference type="ARBA" id="ARBA00023163"/>
    </source>
</evidence>
<protein>
    <recommendedName>
        <fullName evidence="8">Transcriptional coactivator p15 (PC4) C-terminal domain-containing protein</fullName>
    </recommendedName>
</protein>
<evidence type="ECO:0000256" key="4">
    <source>
        <dbReference type="ARBA" id="ARBA00023125"/>
    </source>
</evidence>
<accession>A0A7S4ABQ5</accession>
<comment type="subcellular location">
    <subcellularLocation>
        <location evidence="1">Nucleus</location>
    </subcellularLocation>
</comment>
<comment type="similarity">
    <text evidence="2">Belongs to the transcriptional coactivator PC4 family.</text>
</comment>
<dbReference type="EMBL" id="HBIX01003609">
    <property type="protein sequence ID" value="CAE0710073.1"/>
    <property type="molecule type" value="Transcribed_RNA"/>
</dbReference>
<evidence type="ECO:0000259" key="8">
    <source>
        <dbReference type="Pfam" id="PF02229"/>
    </source>
</evidence>
<feature type="domain" description="Transcriptional coactivator p15 (PC4) C-terminal" evidence="8">
    <location>
        <begin position="49"/>
        <end position="99"/>
    </location>
</feature>
<dbReference type="GO" id="GO:0003713">
    <property type="term" value="F:transcription coactivator activity"/>
    <property type="evidence" value="ECO:0007669"/>
    <property type="project" value="InterPro"/>
</dbReference>
<organism evidence="9">
    <name type="scientific">Pseudo-nitzschia australis</name>
    <dbReference type="NCBI Taxonomy" id="44445"/>
    <lineage>
        <taxon>Eukaryota</taxon>
        <taxon>Sar</taxon>
        <taxon>Stramenopiles</taxon>
        <taxon>Ochrophyta</taxon>
        <taxon>Bacillariophyta</taxon>
        <taxon>Bacillariophyceae</taxon>
        <taxon>Bacillariophycidae</taxon>
        <taxon>Bacillariales</taxon>
        <taxon>Bacillariaceae</taxon>
        <taxon>Pseudo-nitzschia</taxon>
    </lineage>
</organism>
<keyword evidence="5" id="KW-0804">Transcription</keyword>
<gene>
    <name evidence="9" type="ORF">PAUS00366_LOCUS2793</name>
</gene>
<dbReference type="Gene3D" id="2.30.31.10">
    <property type="entry name" value="Transcriptional Coactivator Pc4, Chain A"/>
    <property type="match status" value="1"/>
</dbReference>
<evidence type="ECO:0000256" key="6">
    <source>
        <dbReference type="ARBA" id="ARBA00023242"/>
    </source>
</evidence>
<dbReference type="GO" id="GO:0060261">
    <property type="term" value="P:positive regulation of transcription initiation by RNA polymerase II"/>
    <property type="evidence" value="ECO:0007669"/>
    <property type="project" value="InterPro"/>
</dbReference>
<keyword evidence="6" id="KW-0539">Nucleus</keyword>
<proteinExistence type="inferred from homology"/>
<dbReference type="Pfam" id="PF02229">
    <property type="entry name" value="PC4"/>
    <property type="match status" value="1"/>
</dbReference>
<reference evidence="9" key="1">
    <citation type="submission" date="2021-01" db="EMBL/GenBank/DDBJ databases">
        <authorList>
            <person name="Corre E."/>
            <person name="Pelletier E."/>
            <person name="Niang G."/>
            <person name="Scheremetjew M."/>
            <person name="Finn R."/>
            <person name="Kale V."/>
            <person name="Holt S."/>
            <person name="Cochrane G."/>
            <person name="Meng A."/>
            <person name="Brown T."/>
            <person name="Cohen L."/>
        </authorList>
    </citation>
    <scope>NUCLEOTIDE SEQUENCE</scope>
    <source>
        <strain evidence="9">10249 10 AB</strain>
    </source>
</reference>